<keyword evidence="8" id="KW-1185">Reference proteome</keyword>
<dbReference type="Pfam" id="PF00015">
    <property type="entry name" value="MCPsignal"/>
    <property type="match status" value="1"/>
</dbReference>
<dbReference type="PANTHER" id="PTHR43531">
    <property type="entry name" value="PROTEIN ICFG"/>
    <property type="match status" value="1"/>
</dbReference>
<dbReference type="EMBL" id="CABPRZ010000019">
    <property type="protein sequence ID" value="VVE39331.1"/>
    <property type="molecule type" value="Genomic_DNA"/>
</dbReference>
<dbReference type="InterPro" id="IPR004090">
    <property type="entry name" value="Chemotax_Me-accpt_rcpt"/>
</dbReference>
<proteinExistence type="inferred from homology"/>
<name>A0A5E4XSA4_9BURK</name>
<evidence type="ECO:0000313" key="8">
    <source>
        <dbReference type="Proteomes" id="UP000414233"/>
    </source>
</evidence>
<evidence type="ECO:0000256" key="5">
    <source>
        <dbReference type="SAM" id="Phobius"/>
    </source>
</evidence>
<dbReference type="Proteomes" id="UP000414233">
    <property type="component" value="Unassembled WGS sequence"/>
</dbReference>
<keyword evidence="5" id="KW-1133">Transmembrane helix</keyword>
<keyword evidence="2" id="KW-0488">Methylation</keyword>
<dbReference type="PANTHER" id="PTHR43531:SF14">
    <property type="entry name" value="METHYL-ACCEPTING CHEMOTAXIS PROTEIN I-RELATED"/>
    <property type="match status" value="1"/>
</dbReference>
<comment type="subcellular location">
    <subcellularLocation>
        <location evidence="1">Membrane</location>
    </subcellularLocation>
</comment>
<dbReference type="Pfam" id="PF12729">
    <property type="entry name" value="4HB_MCP_1"/>
    <property type="match status" value="1"/>
</dbReference>
<dbReference type="GO" id="GO:0004888">
    <property type="term" value="F:transmembrane signaling receptor activity"/>
    <property type="evidence" value="ECO:0007669"/>
    <property type="project" value="InterPro"/>
</dbReference>
<keyword evidence="4" id="KW-0807">Transducer</keyword>
<dbReference type="Gene3D" id="1.10.287.950">
    <property type="entry name" value="Methyl-accepting chemotaxis protein"/>
    <property type="match status" value="1"/>
</dbReference>
<dbReference type="SUPFAM" id="SSF58104">
    <property type="entry name" value="Methyl-accepting chemotaxis protein (MCP) signaling domain"/>
    <property type="match status" value="1"/>
</dbReference>
<dbReference type="PROSITE" id="PS50111">
    <property type="entry name" value="CHEMOTAXIS_TRANSDUC_2"/>
    <property type="match status" value="1"/>
</dbReference>
<evidence type="ECO:0000256" key="4">
    <source>
        <dbReference type="PROSITE-ProRule" id="PRU00284"/>
    </source>
</evidence>
<dbReference type="GO" id="GO:0006935">
    <property type="term" value="P:chemotaxis"/>
    <property type="evidence" value="ECO:0007669"/>
    <property type="project" value="InterPro"/>
</dbReference>
<evidence type="ECO:0000256" key="3">
    <source>
        <dbReference type="ARBA" id="ARBA00029447"/>
    </source>
</evidence>
<dbReference type="CDD" id="cd19411">
    <property type="entry name" value="MCP2201-like_sensor"/>
    <property type="match status" value="1"/>
</dbReference>
<dbReference type="SMART" id="SM00283">
    <property type="entry name" value="MA"/>
    <property type="match status" value="1"/>
</dbReference>
<dbReference type="PRINTS" id="PR00260">
    <property type="entry name" value="CHEMTRNSDUCR"/>
</dbReference>
<dbReference type="GO" id="GO:0007165">
    <property type="term" value="P:signal transduction"/>
    <property type="evidence" value="ECO:0007669"/>
    <property type="project" value="UniProtKB-KW"/>
</dbReference>
<sequence length="579" mass="61266">MRPLNQMKVFNKLLAAFLMVVAMLIGVGVFAIYELSRVNDQAVEIRDNWLPSVQSSAAMAGSLGEFRNGELQHVQSTTDADMTKYEKQMDNALANYRKADSIYAKLITEPEERQLYSDIGKLLTDYLNEHAKIIALSRQNKNEEALQLVRGDASRLRHAIDDKLKRIVEINVDGSERSGKEAAQIYAAARLAVLIVLGVATVLGIALAYVIARGLTKQLGGEPGDAATLASEIANGNLLAQVHLHPRDRSSLMFSLAAMKDQLTNIMRGIKVSSDAIAVAADEIAQGNTNLSQRTEEQAASLEETAASMEELTATVRHNADNAKQAATLAANASAVATRGGETVGRVVDTMHGISESSSKVAEIIGVIDSIAFQTNILALNAAVEAARAGEQGRGFAVVAGEVRTLAQRSAAAAKEIKSLIDQSVARVDMGAKLVEEAGGTITEIVRSVKRVTDIVGEISSASGEQRTGIEQVNTAVGQMDEVTQQNAALVEEASAAAQSLAEQAKILRDAVAVFRVSDGHGAGAAGAAAVRSAGATPLSVVPTTSRREPLVSRTMTRTTALRAVPATSGESNADWQSF</sequence>
<feature type="domain" description="Methyl-accepting transducer" evidence="6">
    <location>
        <begin position="273"/>
        <end position="502"/>
    </location>
</feature>
<dbReference type="InterPro" id="IPR047347">
    <property type="entry name" value="YvaQ-like_sensor"/>
</dbReference>
<dbReference type="AlphaFoldDB" id="A0A5E4XSA4"/>
<feature type="transmembrane region" description="Helical" evidence="5">
    <location>
        <begin position="12"/>
        <end position="33"/>
    </location>
</feature>
<dbReference type="CDD" id="cd11386">
    <property type="entry name" value="MCP_signal"/>
    <property type="match status" value="1"/>
</dbReference>
<comment type="similarity">
    <text evidence="3">Belongs to the methyl-accepting chemotaxis (MCP) protein family.</text>
</comment>
<evidence type="ECO:0000259" key="6">
    <source>
        <dbReference type="PROSITE" id="PS50111"/>
    </source>
</evidence>
<protein>
    <submittedName>
        <fullName evidence="7">Chemotaxis protein</fullName>
    </submittedName>
</protein>
<organism evidence="7 8">
    <name type="scientific">Pandoraea terrae</name>
    <dbReference type="NCBI Taxonomy" id="1537710"/>
    <lineage>
        <taxon>Bacteria</taxon>
        <taxon>Pseudomonadati</taxon>
        <taxon>Pseudomonadota</taxon>
        <taxon>Betaproteobacteria</taxon>
        <taxon>Burkholderiales</taxon>
        <taxon>Burkholderiaceae</taxon>
        <taxon>Pandoraea</taxon>
    </lineage>
</organism>
<dbReference type="InterPro" id="IPR024478">
    <property type="entry name" value="HlyB_4HB_MCP"/>
</dbReference>
<dbReference type="GO" id="GO:0005886">
    <property type="term" value="C:plasma membrane"/>
    <property type="evidence" value="ECO:0007669"/>
    <property type="project" value="TreeGrafter"/>
</dbReference>
<dbReference type="InterPro" id="IPR051310">
    <property type="entry name" value="MCP_chemotaxis"/>
</dbReference>
<evidence type="ECO:0000256" key="1">
    <source>
        <dbReference type="ARBA" id="ARBA00004370"/>
    </source>
</evidence>
<dbReference type="InterPro" id="IPR004089">
    <property type="entry name" value="MCPsignal_dom"/>
</dbReference>
<keyword evidence="5" id="KW-0472">Membrane</keyword>
<reference evidence="7 8" key="1">
    <citation type="submission" date="2019-08" db="EMBL/GenBank/DDBJ databases">
        <authorList>
            <person name="Peeters C."/>
        </authorList>
    </citation>
    <scope>NUCLEOTIDE SEQUENCE [LARGE SCALE GENOMIC DNA]</scope>
    <source>
        <strain evidence="7 8">LMG 30175</strain>
    </source>
</reference>
<evidence type="ECO:0000256" key="2">
    <source>
        <dbReference type="ARBA" id="ARBA00022481"/>
    </source>
</evidence>
<feature type="transmembrane region" description="Helical" evidence="5">
    <location>
        <begin position="191"/>
        <end position="212"/>
    </location>
</feature>
<keyword evidence="5" id="KW-0812">Transmembrane</keyword>
<evidence type="ECO:0000313" key="7">
    <source>
        <dbReference type="EMBL" id="VVE39331.1"/>
    </source>
</evidence>
<accession>A0A5E4XSA4</accession>
<gene>
    <name evidence="7" type="ORF">PTE30175_03974</name>
</gene>
<dbReference type="FunFam" id="1.10.287.950:FF:000001">
    <property type="entry name" value="Methyl-accepting chemotaxis sensory transducer"/>
    <property type="match status" value="1"/>
</dbReference>